<reference evidence="2" key="1">
    <citation type="journal article" date="2019" name="Int. J. Syst. Evol. Microbiol.">
        <title>The Global Catalogue of Microorganisms (GCM) 10K type strain sequencing project: providing services to taxonomists for standard genome sequencing and annotation.</title>
        <authorList>
            <consortium name="The Broad Institute Genomics Platform"/>
            <consortium name="The Broad Institute Genome Sequencing Center for Infectious Disease"/>
            <person name="Wu L."/>
            <person name="Ma J."/>
        </authorList>
    </citation>
    <scope>NUCLEOTIDE SEQUENCE [LARGE SCALE GENOMIC DNA]</scope>
    <source>
        <strain evidence="2">CCUG 55328</strain>
    </source>
</reference>
<dbReference type="Pfam" id="PF05159">
    <property type="entry name" value="Capsule_synth"/>
    <property type="match status" value="1"/>
</dbReference>
<organism evidence="1 2">
    <name type="scientific">Seohaeicola saemankumensis</name>
    <dbReference type="NCBI Taxonomy" id="481181"/>
    <lineage>
        <taxon>Bacteria</taxon>
        <taxon>Pseudomonadati</taxon>
        <taxon>Pseudomonadota</taxon>
        <taxon>Alphaproteobacteria</taxon>
        <taxon>Rhodobacterales</taxon>
        <taxon>Roseobacteraceae</taxon>
        <taxon>Seohaeicola</taxon>
    </lineage>
</organism>
<proteinExistence type="predicted"/>
<dbReference type="Proteomes" id="UP001597151">
    <property type="component" value="Unassembled WGS sequence"/>
</dbReference>
<keyword evidence="2" id="KW-1185">Reference proteome</keyword>
<evidence type="ECO:0000313" key="1">
    <source>
        <dbReference type="EMBL" id="MFD1195153.1"/>
    </source>
</evidence>
<evidence type="ECO:0000313" key="2">
    <source>
        <dbReference type="Proteomes" id="UP001597151"/>
    </source>
</evidence>
<gene>
    <name evidence="1" type="ORF">ACFQ3C_10770</name>
</gene>
<sequence length="304" mass="34281">MTSARNVTFFLDDGLRESAEAGEHNFIGKVVSVLRSAGFEVAFRPNSQAARLSSALRPGYAMLHMDQPTHARALTMRRVYHYPFWQIETTTERWDWHVAKADFDPASIDPQEAQRFHGFWRRRLFPDAPPASREGFVYVPLQGRLTECRSFQTASPVQMVEAVLQNDPDRLVIATFHPGESYSDKERQAIYSLAERHPRLSVKTGSMDRLLPGCDYVVTQNSSAAFNGILFEKPFILFGKSDFHHIAANVSALGVPEAFRTVMGMAPDNAVYLWWFWQQMSINAGREGAEDKIAAALARGGWPI</sequence>
<name>A0ABW3TDD5_9RHOB</name>
<evidence type="ECO:0008006" key="3">
    <source>
        <dbReference type="Google" id="ProtNLM"/>
    </source>
</evidence>
<dbReference type="RefSeq" id="WP_380791558.1">
    <property type="nucleotide sequence ID" value="NZ_JBHTKR010000004.1"/>
</dbReference>
<accession>A0ABW3TDD5</accession>
<comment type="caution">
    <text evidence="1">The sequence shown here is derived from an EMBL/GenBank/DDBJ whole genome shotgun (WGS) entry which is preliminary data.</text>
</comment>
<protein>
    <recommendedName>
        <fullName evidence="3">Capsule polysaccharide biosynthesis protein</fullName>
    </recommendedName>
</protein>
<dbReference type="InterPro" id="IPR007833">
    <property type="entry name" value="Capsule_polysaccharide_synth"/>
</dbReference>
<dbReference type="EMBL" id="JBHTKR010000004">
    <property type="protein sequence ID" value="MFD1195153.1"/>
    <property type="molecule type" value="Genomic_DNA"/>
</dbReference>